<evidence type="ECO:0000313" key="2">
    <source>
        <dbReference type="Proteomes" id="UP000620133"/>
    </source>
</evidence>
<accession>A0A7U9TIA1</accession>
<protein>
    <submittedName>
        <fullName evidence="1">DNA polymerase III subunit delta</fullName>
    </submittedName>
</protein>
<dbReference type="KEGG" id="manr:MPAN_002650"/>
<name>A0A7U9TIA1_9MOLU</name>
<dbReference type="RefSeq" id="WP_176239710.1">
    <property type="nucleotide sequence ID" value="NZ_AP024412.1"/>
</dbReference>
<dbReference type="Pfam" id="PF13177">
    <property type="entry name" value="DNA_pol3_delta2"/>
    <property type="match status" value="1"/>
</dbReference>
<proteinExistence type="predicted"/>
<dbReference type="GO" id="GO:0006261">
    <property type="term" value="P:DNA-templated DNA replication"/>
    <property type="evidence" value="ECO:0007669"/>
    <property type="project" value="TreeGrafter"/>
</dbReference>
<dbReference type="EMBL" id="AP024412">
    <property type="protein sequence ID" value="BCR35372.1"/>
    <property type="molecule type" value="Genomic_DNA"/>
</dbReference>
<dbReference type="PANTHER" id="PTHR11669">
    <property type="entry name" value="REPLICATION FACTOR C / DNA POLYMERASE III GAMMA-TAU SUBUNIT"/>
    <property type="match status" value="1"/>
</dbReference>
<dbReference type="AlphaFoldDB" id="A0A7U9TIA1"/>
<reference evidence="1" key="1">
    <citation type="submission" date="2021-01" db="EMBL/GenBank/DDBJ databases">
        <title>Draft genome sequence of Acholeplasmataceae bacterium strain Mahy22.</title>
        <authorList>
            <person name="Watanabe M."/>
            <person name="Kojima H."/>
            <person name="Fukui M."/>
        </authorList>
    </citation>
    <scope>NUCLEOTIDE SEQUENCE</scope>
    <source>
        <strain evidence="1">Mahy22</strain>
    </source>
</reference>
<sequence length="314" mass="36470">MKRALHFFEQTIKKNRLSHLYLISGPKGSGKEQLVDLVSYMILNQNKPENNHMKIQIKQRTMSNMMVIEPEGLTLKKEQIINLQTEFSKTALVKGPRIYVITHVEKMNQSAANSLLKFMEDPISKEVYGFLLTDNIDNMIPTIISRSQVIHLTEINEDALKTELMQLGVLENAATLAPYLTKDIDQAVELSKDPNFIGMLDFIEQIAKNWGNRNISYPIFFSKLAGIVLQDREIFKNFLELLLLYHVDLIHYRANQPIIYAYLKEFIQIQSDQMKVNEINELIEAIQETIKKQTYYINTELALDELSYILEKKR</sequence>
<dbReference type="InterPro" id="IPR027417">
    <property type="entry name" value="P-loop_NTPase"/>
</dbReference>
<dbReference type="SUPFAM" id="SSF52540">
    <property type="entry name" value="P-loop containing nucleoside triphosphate hydrolases"/>
    <property type="match status" value="1"/>
</dbReference>
<gene>
    <name evidence="1" type="primary">holB</name>
    <name evidence="1" type="ORF">MPAN_002650</name>
</gene>
<keyword evidence="2" id="KW-1185">Reference proteome</keyword>
<evidence type="ECO:0000313" key="1">
    <source>
        <dbReference type="EMBL" id="BCR35372.1"/>
    </source>
</evidence>
<organism evidence="1 2">
    <name type="scientific">Mariniplasma anaerobium</name>
    <dbReference type="NCBI Taxonomy" id="2735436"/>
    <lineage>
        <taxon>Bacteria</taxon>
        <taxon>Bacillati</taxon>
        <taxon>Mycoplasmatota</taxon>
        <taxon>Mollicutes</taxon>
        <taxon>Acholeplasmatales</taxon>
        <taxon>Acholeplasmataceae</taxon>
        <taxon>Mariniplasma</taxon>
    </lineage>
</organism>
<dbReference type="Proteomes" id="UP000620133">
    <property type="component" value="Chromosome"/>
</dbReference>
<dbReference type="PANTHER" id="PTHR11669:SF8">
    <property type="entry name" value="DNA POLYMERASE III SUBUNIT DELTA"/>
    <property type="match status" value="1"/>
</dbReference>
<dbReference type="Gene3D" id="3.40.50.300">
    <property type="entry name" value="P-loop containing nucleotide triphosphate hydrolases"/>
    <property type="match status" value="1"/>
</dbReference>
<dbReference type="InterPro" id="IPR050238">
    <property type="entry name" value="DNA_Rep/Repair_Clamp_Loader"/>
</dbReference>